<keyword evidence="1" id="KW-0472">Membrane</keyword>
<dbReference type="Proteomes" id="UP000026714">
    <property type="component" value="Unassembled WGS sequence"/>
</dbReference>
<reference evidence="2 3" key="1">
    <citation type="journal article" date="2014" name="FEMS Microbiol. Ecol.">
        <title>Sphaerotilus natans encrusted with nanoball-shaped Fe(III) oxide minerals formed by nitrate-reducing mixotrophic Fe(II) oxidation.</title>
        <authorList>
            <person name="Park S."/>
            <person name="Kim D.H."/>
            <person name="Lee J.H."/>
            <person name="Hur H.G."/>
        </authorList>
    </citation>
    <scope>NUCLEOTIDE SEQUENCE [LARGE SCALE GENOMIC DNA]</scope>
    <source>
        <strain evidence="2 3">DSM 6575</strain>
    </source>
</reference>
<evidence type="ECO:0000313" key="3">
    <source>
        <dbReference type="Proteomes" id="UP000026714"/>
    </source>
</evidence>
<dbReference type="AlphaFoldDB" id="A0A059KMD6"/>
<name>A0A059KMD6_9BURK</name>
<evidence type="ECO:0000256" key="1">
    <source>
        <dbReference type="SAM" id="Phobius"/>
    </source>
</evidence>
<feature type="transmembrane region" description="Helical" evidence="1">
    <location>
        <begin position="6"/>
        <end position="29"/>
    </location>
</feature>
<dbReference type="EMBL" id="AZRA01000052">
    <property type="protein sequence ID" value="KDB52283.1"/>
    <property type="molecule type" value="Genomic_DNA"/>
</dbReference>
<proteinExistence type="predicted"/>
<gene>
    <name evidence="2" type="ORF">X805_21050</name>
</gene>
<evidence type="ECO:0000313" key="2">
    <source>
        <dbReference type="EMBL" id="KDB52283.1"/>
    </source>
</evidence>
<comment type="caution">
    <text evidence="2">The sequence shown here is derived from an EMBL/GenBank/DDBJ whole genome shotgun (WGS) entry which is preliminary data.</text>
</comment>
<keyword evidence="1" id="KW-0812">Transmembrane</keyword>
<sequence>MPHALPWLMSAYLGIGVLLLHVGPLHRLLVDAMQEARMRRAMQPLHEPPLPPPLLSALVLGVATLLLWPCLWPTAVCRQALLQRHFPGLGAARPTPGA</sequence>
<organism evidence="2 3">
    <name type="scientific">Sphaerotilus natans subsp. natans DSM 6575</name>
    <dbReference type="NCBI Taxonomy" id="1286631"/>
    <lineage>
        <taxon>Bacteria</taxon>
        <taxon>Pseudomonadati</taxon>
        <taxon>Pseudomonadota</taxon>
        <taxon>Betaproteobacteria</taxon>
        <taxon>Burkholderiales</taxon>
        <taxon>Sphaerotilaceae</taxon>
        <taxon>Sphaerotilus</taxon>
    </lineage>
</organism>
<dbReference type="STRING" id="34103.SAMN05421778_12061"/>
<keyword evidence="1" id="KW-1133">Transmembrane helix</keyword>
<accession>A0A059KMD6</accession>
<dbReference type="RefSeq" id="WP_037481570.1">
    <property type="nucleotide sequence ID" value="NZ_AZRA01000052.1"/>
</dbReference>
<feature type="transmembrane region" description="Helical" evidence="1">
    <location>
        <begin position="50"/>
        <end position="68"/>
    </location>
</feature>
<keyword evidence="3" id="KW-1185">Reference proteome</keyword>
<protein>
    <submittedName>
        <fullName evidence="2">Uncharacterized protein</fullName>
    </submittedName>
</protein>